<gene>
    <name evidence="2" type="ORF">GCM10009854_26090</name>
</gene>
<dbReference type="EMBL" id="BAAARA010000008">
    <property type="protein sequence ID" value="GAA2347714.1"/>
    <property type="molecule type" value="Genomic_DNA"/>
</dbReference>
<accession>A0ABN3GB17</accession>
<feature type="region of interest" description="Disordered" evidence="1">
    <location>
        <begin position="31"/>
        <end position="60"/>
    </location>
</feature>
<name>A0ABN3GB17_9PSEU</name>
<comment type="caution">
    <text evidence="2">The sequence shown here is derived from an EMBL/GenBank/DDBJ whole genome shotgun (WGS) entry which is preliminary data.</text>
</comment>
<keyword evidence="3" id="KW-1185">Reference proteome</keyword>
<evidence type="ECO:0000313" key="2">
    <source>
        <dbReference type="EMBL" id="GAA2347714.1"/>
    </source>
</evidence>
<reference evidence="2 3" key="1">
    <citation type="journal article" date="2019" name="Int. J. Syst. Evol. Microbiol.">
        <title>The Global Catalogue of Microorganisms (GCM) 10K type strain sequencing project: providing services to taxonomists for standard genome sequencing and annotation.</title>
        <authorList>
            <consortium name="The Broad Institute Genomics Platform"/>
            <consortium name="The Broad Institute Genome Sequencing Center for Infectious Disease"/>
            <person name="Wu L."/>
            <person name="Ma J."/>
        </authorList>
    </citation>
    <scope>NUCLEOTIDE SEQUENCE [LARGE SCALE GENOMIC DNA]</scope>
    <source>
        <strain evidence="2 3">JCM 16221</strain>
    </source>
</reference>
<dbReference type="Proteomes" id="UP001501218">
    <property type="component" value="Unassembled WGS sequence"/>
</dbReference>
<proteinExistence type="predicted"/>
<dbReference type="PROSITE" id="PS51257">
    <property type="entry name" value="PROKAR_LIPOPROTEIN"/>
    <property type="match status" value="1"/>
</dbReference>
<evidence type="ECO:0000313" key="3">
    <source>
        <dbReference type="Proteomes" id="UP001501218"/>
    </source>
</evidence>
<organism evidence="2 3">
    <name type="scientific">Saccharopolyspora halophila</name>
    <dbReference type="NCBI Taxonomy" id="405551"/>
    <lineage>
        <taxon>Bacteria</taxon>
        <taxon>Bacillati</taxon>
        <taxon>Actinomycetota</taxon>
        <taxon>Actinomycetes</taxon>
        <taxon>Pseudonocardiales</taxon>
        <taxon>Pseudonocardiaceae</taxon>
        <taxon>Saccharopolyspora</taxon>
    </lineage>
</organism>
<protein>
    <submittedName>
        <fullName evidence="2">Uncharacterized protein</fullName>
    </submittedName>
</protein>
<sequence length="147" mass="15042">MVRTVGMVTAFIGASAVSACGWFATYEVRPSEPVPPPPAPSTVTETVPQPPAAGPVAPGTTPAGPSGCFAGYLTEKSSVQLCAESGQVYYYGSSQAGTIVLPAYQVGAGTYQTESNDGYVYTISPEQLVITRDGAVVAEQPVLSAGY</sequence>
<evidence type="ECO:0000256" key="1">
    <source>
        <dbReference type="SAM" id="MobiDB-lite"/>
    </source>
</evidence>